<accession>A0A9D2NT23</accession>
<evidence type="ECO:0000256" key="1">
    <source>
        <dbReference type="SAM" id="MobiDB-lite"/>
    </source>
</evidence>
<dbReference type="AlphaFoldDB" id="A0A9D2NT23"/>
<reference evidence="2" key="2">
    <citation type="submission" date="2021-04" db="EMBL/GenBank/DDBJ databases">
        <authorList>
            <person name="Gilroy R."/>
        </authorList>
    </citation>
    <scope>NUCLEOTIDE SEQUENCE</scope>
    <source>
        <strain evidence="2">CHK187-11901</strain>
    </source>
</reference>
<dbReference type="EMBL" id="DWWM01000030">
    <property type="protein sequence ID" value="HJC36504.1"/>
    <property type="molecule type" value="Genomic_DNA"/>
</dbReference>
<proteinExistence type="predicted"/>
<dbReference type="InterPro" id="IPR012674">
    <property type="entry name" value="Calycin"/>
</dbReference>
<dbReference type="Gene3D" id="2.40.128.20">
    <property type="match status" value="1"/>
</dbReference>
<gene>
    <name evidence="2" type="ORF">H9702_05175</name>
</gene>
<feature type="region of interest" description="Disordered" evidence="1">
    <location>
        <begin position="123"/>
        <end position="142"/>
    </location>
</feature>
<evidence type="ECO:0000313" key="2">
    <source>
        <dbReference type="EMBL" id="HJC36504.1"/>
    </source>
</evidence>
<name>A0A9D2NT23_9FIRM</name>
<sequence length="142" mass="16048">MKQDITLIQRHRESREILWQSSGSAAVETTAKSRIICLRMREHVLSLTIYEQAVVLKSVSQLSVTMMFRAGHKTRAHADSMLGTVPLEIYTHSLRQDKDALRIAYDVIGAGAACERFELEVRENQHESDRRRAQGGGQPGCR</sequence>
<comment type="caution">
    <text evidence="2">The sequence shown here is derived from an EMBL/GenBank/DDBJ whole genome shotgun (WGS) entry which is preliminary data.</text>
</comment>
<dbReference type="Proteomes" id="UP000823896">
    <property type="component" value="Unassembled WGS sequence"/>
</dbReference>
<reference evidence="2" key="1">
    <citation type="journal article" date="2021" name="PeerJ">
        <title>Extensive microbial diversity within the chicken gut microbiome revealed by metagenomics and culture.</title>
        <authorList>
            <person name="Gilroy R."/>
            <person name="Ravi A."/>
            <person name="Getino M."/>
            <person name="Pursley I."/>
            <person name="Horton D.L."/>
            <person name="Alikhan N.F."/>
            <person name="Baker D."/>
            <person name="Gharbi K."/>
            <person name="Hall N."/>
            <person name="Watson M."/>
            <person name="Adriaenssens E.M."/>
            <person name="Foster-Nyarko E."/>
            <person name="Jarju S."/>
            <person name="Secka A."/>
            <person name="Antonio M."/>
            <person name="Oren A."/>
            <person name="Chaudhuri R.R."/>
            <person name="La Ragione R."/>
            <person name="Hildebrand F."/>
            <person name="Pallen M.J."/>
        </authorList>
    </citation>
    <scope>NUCLEOTIDE SEQUENCE</scope>
    <source>
        <strain evidence="2">CHK187-11901</strain>
    </source>
</reference>
<feature type="compositionally biased region" description="Basic and acidic residues" evidence="1">
    <location>
        <begin position="123"/>
        <end position="132"/>
    </location>
</feature>
<protein>
    <submittedName>
        <fullName evidence="2">DUF1934 domain-containing protein</fullName>
    </submittedName>
</protein>
<organism evidence="2 3">
    <name type="scientific">Candidatus Merdibacter merdavium</name>
    <dbReference type="NCBI Taxonomy" id="2838692"/>
    <lineage>
        <taxon>Bacteria</taxon>
        <taxon>Bacillati</taxon>
        <taxon>Bacillota</taxon>
        <taxon>Erysipelotrichia</taxon>
        <taxon>Erysipelotrichales</taxon>
        <taxon>Erysipelotrichaceae</taxon>
        <taxon>Merdibacter</taxon>
    </lineage>
</organism>
<evidence type="ECO:0000313" key="3">
    <source>
        <dbReference type="Proteomes" id="UP000823896"/>
    </source>
</evidence>